<dbReference type="Proteomes" id="UP000010366">
    <property type="component" value="Chromosome"/>
</dbReference>
<keyword evidence="2" id="KW-1185">Reference proteome</keyword>
<dbReference type="HOGENOM" id="CLU_135595_0_0_3"/>
<dbReference type="PATRIC" id="fig|1173020.3.peg.3926"/>
<evidence type="ECO:0000313" key="2">
    <source>
        <dbReference type="Proteomes" id="UP000010366"/>
    </source>
</evidence>
<dbReference type="AlphaFoldDB" id="K9UH39"/>
<dbReference type="eggNOG" id="ENOG50341IY">
    <property type="taxonomic scope" value="Bacteria"/>
</dbReference>
<gene>
    <name evidence="1" type="ORF">Cha6605_3416</name>
</gene>
<sequence>MPEPITTMTASAIASLAFQEFVKSGTGELAKKFTAGAIVKMEQLRELIWKRLAGKHPAADAAIEKAKAGEQEGIDTVATFLGVELLDREFAGQVQAIAHEINAGKLVDRSSMVQNNYDNAKGWQTKVEGGTAYIGEIHILEKRSEP</sequence>
<organism evidence="1 2">
    <name type="scientific">Chamaesiphon minutus (strain ATCC 27169 / PCC 6605)</name>
    <dbReference type="NCBI Taxonomy" id="1173020"/>
    <lineage>
        <taxon>Bacteria</taxon>
        <taxon>Bacillati</taxon>
        <taxon>Cyanobacteriota</taxon>
        <taxon>Cyanophyceae</taxon>
        <taxon>Gomontiellales</taxon>
        <taxon>Chamaesiphonaceae</taxon>
        <taxon>Chamaesiphon</taxon>
    </lineage>
</organism>
<protein>
    <submittedName>
        <fullName evidence="1">Uncharacterized protein</fullName>
    </submittedName>
</protein>
<reference evidence="1 2" key="1">
    <citation type="submission" date="2012-05" db="EMBL/GenBank/DDBJ databases">
        <title>Finished chromosome of genome of Chamaesiphon sp. PCC 6605.</title>
        <authorList>
            <consortium name="US DOE Joint Genome Institute"/>
            <person name="Gugger M."/>
            <person name="Coursin T."/>
            <person name="Rippka R."/>
            <person name="Tandeau De Marsac N."/>
            <person name="Huntemann M."/>
            <person name="Wei C.-L."/>
            <person name="Han J."/>
            <person name="Detter J.C."/>
            <person name="Han C."/>
            <person name="Tapia R."/>
            <person name="Chen A."/>
            <person name="Kyrpides N."/>
            <person name="Mavromatis K."/>
            <person name="Markowitz V."/>
            <person name="Szeto E."/>
            <person name="Ivanova N."/>
            <person name="Pagani I."/>
            <person name="Pati A."/>
            <person name="Goodwin L."/>
            <person name="Nordberg H.P."/>
            <person name="Cantor M.N."/>
            <person name="Hua S.X."/>
            <person name="Woyke T."/>
            <person name="Kerfeld C.A."/>
        </authorList>
    </citation>
    <scope>NUCLEOTIDE SEQUENCE [LARGE SCALE GENOMIC DNA]</scope>
    <source>
        <strain evidence="2">ATCC 27169 / PCC 6605</strain>
    </source>
</reference>
<accession>K9UH39</accession>
<evidence type="ECO:0000313" key="1">
    <source>
        <dbReference type="EMBL" id="AFY94412.1"/>
    </source>
</evidence>
<dbReference type="EMBL" id="CP003600">
    <property type="protein sequence ID" value="AFY94412.1"/>
    <property type="molecule type" value="Genomic_DNA"/>
</dbReference>
<dbReference type="RefSeq" id="WP_015160546.1">
    <property type="nucleotide sequence ID" value="NC_019697.1"/>
</dbReference>
<proteinExistence type="predicted"/>
<dbReference type="KEGG" id="cmp:Cha6605_3416"/>
<dbReference type="OrthoDB" id="532849at2"/>
<name>K9UH39_CHAP6</name>